<keyword evidence="3" id="KW-1185">Reference proteome</keyword>
<sequence>MTSKRQDQPPLPFIAPCTQLGIGASWRWLMLGFKDVTRAPRVSLSYGVVMASVIMAASILVWQGSSTWVMLLLLVGLVFFAPIACVGIYAISAQLERDIPVSLVRTLRACLKRYIGTELVFVLALIIVFLVWARASSMTSIFMPNRGDYGWADLSAYLAIMSLVSVFFLGITFAASVFALPMIMHRDVDAITAIVTSINAVLRNKLAMLVWGLLIGCGLLLGLASAGIFLVVFLPAVGHAVWHGYLETIDASQFPRHVAGITATARAAKER</sequence>
<keyword evidence="1" id="KW-0812">Transmembrane</keyword>
<organism evidence="2 3">
    <name type="scientific">Arenicella xantha</name>
    <dbReference type="NCBI Taxonomy" id="644221"/>
    <lineage>
        <taxon>Bacteria</taxon>
        <taxon>Pseudomonadati</taxon>
        <taxon>Pseudomonadota</taxon>
        <taxon>Gammaproteobacteria</taxon>
        <taxon>Arenicellales</taxon>
        <taxon>Arenicellaceae</taxon>
        <taxon>Arenicella</taxon>
    </lineage>
</organism>
<evidence type="ECO:0000256" key="1">
    <source>
        <dbReference type="SAM" id="Phobius"/>
    </source>
</evidence>
<dbReference type="InterPro" id="IPR018692">
    <property type="entry name" value="DUF2189"/>
</dbReference>
<feature type="transmembrane region" description="Helical" evidence="1">
    <location>
        <begin position="155"/>
        <end position="180"/>
    </location>
</feature>
<protein>
    <submittedName>
        <fullName evidence="2">Putative membrane protein</fullName>
    </submittedName>
</protein>
<feature type="transmembrane region" description="Helical" evidence="1">
    <location>
        <begin position="209"/>
        <end position="234"/>
    </location>
</feature>
<name>A0A395JM30_9GAMM</name>
<proteinExistence type="predicted"/>
<keyword evidence="1" id="KW-0472">Membrane</keyword>
<accession>A0A395JM30</accession>
<feature type="transmembrane region" description="Helical" evidence="1">
    <location>
        <begin position="68"/>
        <end position="93"/>
    </location>
</feature>
<dbReference type="EMBL" id="QNRT01000002">
    <property type="protein sequence ID" value="RBP51761.1"/>
    <property type="molecule type" value="Genomic_DNA"/>
</dbReference>
<dbReference type="Pfam" id="PF09955">
    <property type="entry name" value="DUF2189"/>
    <property type="match status" value="1"/>
</dbReference>
<dbReference type="InParanoid" id="A0A395JM30"/>
<dbReference type="AlphaFoldDB" id="A0A395JM30"/>
<evidence type="ECO:0000313" key="3">
    <source>
        <dbReference type="Proteomes" id="UP000253083"/>
    </source>
</evidence>
<dbReference type="OrthoDB" id="5621705at2"/>
<gene>
    <name evidence="2" type="ORF">DFR28_1021194</name>
</gene>
<feature type="transmembrane region" description="Helical" evidence="1">
    <location>
        <begin position="114"/>
        <end position="135"/>
    </location>
</feature>
<evidence type="ECO:0000313" key="2">
    <source>
        <dbReference type="EMBL" id="RBP51761.1"/>
    </source>
</evidence>
<keyword evidence="1" id="KW-1133">Transmembrane helix</keyword>
<dbReference type="Proteomes" id="UP000253083">
    <property type="component" value="Unassembled WGS sequence"/>
</dbReference>
<feature type="transmembrane region" description="Helical" evidence="1">
    <location>
        <begin position="42"/>
        <end position="62"/>
    </location>
</feature>
<comment type="caution">
    <text evidence="2">The sequence shown here is derived from an EMBL/GenBank/DDBJ whole genome shotgun (WGS) entry which is preliminary data.</text>
</comment>
<reference evidence="2 3" key="1">
    <citation type="submission" date="2018-06" db="EMBL/GenBank/DDBJ databases">
        <title>Genomic Encyclopedia of Type Strains, Phase IV (KMG-IV): sequencing the most valuable type-strain genomes for metagenomic binning, comparative biology and taxonomic classification.</title>
        <authorList>
            <person name="Goeker M."/>
        </authorList>
    </citation>
    <scope>NUCLEOTIDE SEQUENCE [LARGE SCALE GENOMIC DNA]</scope>
    <source>
        <strain evidence="2 3">DSM 24032</strain>
    </source>
</reference>